<organism evidence="7 8">
    <name type="scientific">Desulfuromonas soudanensis</name>
    <dbReference type="NCBI Taxonomy" id="1603606"/>
    <lineage>
        <taxon>Bacteria</taxon>
        <taxon>Pseudomonadati</taxon>
        <taxon>Thermodesulfobacteriota</taxon>
        <taxon>Desulfuromonadia</taxon>
        <taxon>Desulfuromonadales</taxon>
        <taxon>Desulfuromonadaceae</taxon>
        <taxon>Desulfuromonas</taxon>
    </lineage>
</organism>
<dbReference type="Pfam" id="PF14697">
    <property type="entry name" value="Fer4_21"/>
    <property type="match status" value="1"/>
</dbReference>
<keyword evidence="4" id="KW-0535">Nitrogen fixation</keyword>
<dbReference type="GO" id="GO:0046872">
    <property type="term" value="F:metal ion binding"/>
    <property type="evidence" value="ECO:0007669"/>
    <property type="project" value="UniProtKB-KW"/>
</dbReference>
<dbReference type="EMBL" id="CP010802">
    <property type="protein sequence ID" value="ALC17311.1"/>
    <property type="molecule type" value="Genomic_DNA"/>
</dbReference>
<keyword evidence="2" id="KW-0408">Iron</keyword>
<evidence type="ECO:0000256" key="4">
    <source>
        <dbReference type="ARBA" id="ARBA00023231"/>
    </source>
</evidence>
<name>A0A0M5INM4_9BACT</name>
<reference evidence="7 8" key="1">
    <citation type="submission" date="2015-07" db="EMBL/GenBank/DDBJ databases">
        <title>Isolation and Genomic Characterization of a Novel Halophilic Metal-Reducing Deltaproteobacterium from the Deep Subsurface.</title>
        <authorList>
            <person name="Badalamenti J.P."/>
            <person name="Summers Z.M."/>
            <person name="Gralnick J.A."/>
            <person name="Bond D.R."/>
        </authorList>
    </citation>
    <scope>NUCLEOTIDE SEQUENCE [LARGE SCALE GENOMIC DNA]</scope>
    <source>
        <strain evidence="7 8">WTL</strain>
    </source>
</reference>
<evidence type="ECO:0000256" key="3">
    <source>
        <dbReference type="ARBA" id="ARBA00023014"/>
    </source>
</evidence>
<feature type="domain" description="4Fe-4S ferredoxin-type" evidence="6">
    <location>
        <begin position="58"/>
        <end position="87"/>
    </location>
</feature>
<dbReference type="STRING" id="1603606.DSOUD_2558"/>
<dbReference type="OrthoDB" id="9807879at2"/>
<dbReference type="RefSeq" id="WP_053551329.1">
    <property type="nucleotide sequence ID" value="NZ_CP010802.1"/>
</dbReference>
<dbReference type="NCBIfam" id="TIGR02936">
    <property type="entry name" value="fdxN_nitrog"/>
    <property type="match status" value="1"/>
</dbReference>
<accession>A0A0M5INM4</accession>
<evidence type="ECO:0000313" key="8">
    <source>
        <dbReference type="Proteomes" id="UP000057158"/>
    </source>
</evidence>
<proteinExistence type="predicted"/>
<keyword evidence="3" id="KW-0411">Iron-sulfur</keyword>
<dbReference type="Proteomes" id="UP000057158">
    <property type="component" value="Chromosome"/>
</dbReference>
<keyword evidence="8" id="KW-1185">Reference proteome</keyword>
<dbReference type="KEGG" id="des:DSOUD_2558"/>
<dbReference type="InterPro" id="IPR017900">
    <property type="entry name" value="4Fe4S_Fe_S_CS"/>
</dbReference>
<dbReference type="AlphaFoldDB" id="A0A0M5INM4"/>
<evidence type="ECO:0000256" key="1">
    <source>
        <dbReference type="ARBA" id="ARBA00022723"/>
    </source>
</evidence>
<evidence type="ECO:0000259" key="6">
    <source>
        <dbReference type="PROSITE" id="PS51379"/>
    </source>
</evidence>
<sequence length="89" mass="9536">MAYLTGKTRGGADWTPTFAEAIDPAKCIGCGRCYKSCSRQVLGPEDLIDEETDSTRMIMTIVKTDNCIGCAGCGVACPKKCFSFKPMAV</sequence>
<protein>
    <recommendedName>
        <fullName evidence="5">Ferredoxin III</fullName>
    </recommendedName>
</protein>
<evidence type="ECO:0000256" key="2">
    <source>
        <dbReference type="ARBA" id="ARBA00023004"/>
    </source>
</evidence>
<dbReference type="GO" id="GO:0051536">
    <property type="term" value="F:iron-sulfur cluster binding"/>
    <property type="evidence" value="ECO:0007669"/>
    <property type="project" value="UniProtKB-KW"/>
</dbReference>
<dbReference type="InterPro" id="IPR017896">
    <property type="entry name" value="4Fe4S_Fe-S-bd"/>
</dbReference>
<evidence type="ECO:0000313" key="7">
    <source>
        <dbReference type="EMBL" id="ALC17311.1"/>
    </source>
</evidence>
<dbReference type="Gene3D" id="3.30.70.20">
    <property type="match status" value="1"/>
</dbReference>
<keyword evidence="1" id="KW-0479">Metal-binding</keyword>
<dbReference type="InterPro" id="IPR014283">
    <property type="entry name" value="FdIII_4_nif"/>
</dbReference>
<feature type="domain" description="4Fe-4S ferredoxin-type" evidence="6">
    <location>
        <begin position="18"/>
        <end position="47"/>
    </location>
</feature>
<dbReference type="PATRIC" id="fig|1603606.3.peg.2770"/>
<gene>
    <name evidence="7" type="primary">fdxN</name>
    <name evidence="7" type="ORF">DSOUD_2558</name>
</gene>
<evidence type="ECO:0000256" key="5">
    <source>
        <dbReference type="ARBA" id="ARBA00030616"/>
    </source>
</evidence>
<dbReference type="SUPFAM" id="SSF54862">
    <property type="entry name" value="4Fe-4S ferredoxins"/>
    <property type="match status" value="1"/>
</dbReference>
<dbReference type="PROSITE" id="PS51379">
    <property type="entry name" value="4FE4S_FER_2"/>
    <property type="match status" value="2"/>
</dbReference>
<dbReference type="PROSITE" id="PS00198">
    <property type="entry name" value="4FE4S_FER_1"/>
    <property type="match status" value="1"/>
</dbReference>